<feature type="transmembrane region" description="Helical" evidence="1">
    <location>
        <begin position="316"/>
        <end position="333"/>
    </location>
</feature>
<gene>
    <name evidence="2" type="ORF">LZ480_04730</name>
</gene>
<keyword evidence="3" id="KW-1185">Reference proteome</keyword>
<dbReference type="RefSeq" id="WP_241368224.1">
    <property type="nucleotide sequence ID" value="NZ_JAKZFC010000001.1"/>
</dbReference>
<evidence type="ECO:0000313" key="3">
    <source>
        <dbReference type="Proteomes" id="UP001316087"/>
    </source>
</evidence>
<dbReference type="Proteomes" id="UP001316087">
    <property type="component" value="Unassembled WGS sequence"/>
</dbReference>
<keyword evidence="1" id="KW-0812">Transmembrane</keyword>
<name>A0ABS9UB32_9BACL</name>
<keyword evidence="1" id="KW-0472">Membrane</keyword>
<organism evidence="2 3">
    <name type="scientific">Solibacillus palustris</name>
    <dbReference type="NCBI Taxonomy" id="2908203"/>
    <lineage>
        <taxon>Bacteria</taxon>
        <taxon>Bacillati</taxon>
        <taxon>Bacillota</taxon>
        <taxon>Bacilli</taxon>
        <taxon>Bacillales</taxon>
        <taxon>Caryophanaceae</taxon>
        <taxon>Solibacillus</taxon>
    </lineage>
</organism>
<protein>
    <submittedName>
        <fullName evidence="2">ABC transporter permease</fullName>
    </submittedName>
</protein>
<feature type="transmembrane region" description="Helical" evidence="1">
    <location>
        <begin position="286"/>
        <end position="309"/>
    </location>
</feature>
<keyword evidence="1" id="KW-1133">Transmembrane helix</keyword>
<proteinExistence type="predicted"/>
<dbReference type="EMBL" id="JAKZFC010000001">
    <property type="protein sequence ID" value="MCH7321190.1"/>
    <property type="molecule type" value="Genomic_DNA"/>
</dbReference>
<sequence length="403" mass="47485">MWGYFKFEIKQFFTNKKNLAVFALLTFAAIFYAFKLAPAYDPIEKVDYDEIEARYLTREEFLDSMFGKNLWEYHQSVGYAVDIFKFLNPYDKQRLEALDEGDLRKYAVATRDWYFYTNINTYRNDLLAYNPRYYTEDRRFAEEEAYFAYLEQFQRYDSYKRVWYELTIEILEQRTALQTLERLLKGPLPYIILIATLLLTIDIVTKDRLHPSILKGFPIADWKRLLVKALVGLIGSVLLWIPIFGGIIIIGFQFGFGNFDLPTPVYGYDMIAQNEGKFVYMSIGMFLLRCFLLLAAWMLVIISAVLLFSILFRQEMLNMVVVLLLIFGERFYTSRSIGYFWDVQNYPTSYVQVGKIVSKYQNFYFTTPKLHDMLGLKLLLITAAILIVLTLVVSLSKRFKLIK</sequence>
<feature type="transmembrane region" description="Helical" evidence="1">
    <location>
        <begin position="374"/>
        <end position="395"/>
    </location>
</feature>
<comment type="caution">
    <text evidence="2">The sequence shown here is derived from an EMBL/GenBank/DDBJ whole genome shotgun (WGS) entry which is preliminary data.</text>
</comment>
<evidence type="ECO:0000313" key="2">
    <source>
        <dbReference type="EMBL" id="MCH7321190.1"/>
    </source>
</evidence>
<accession>A0ABS9UB32</accession>
<reference evidence="2 3" key="1">
    <citation type="submission" date="2022-03" db="EMBL/GenBank/DDBJ databases">
        <authorList>
            <person name="Jo J.-H."/>
            <person name="Im W.-T."/>
        </authorList>
    </citation>
    <scope>NUCLEOTIDE SEQUENCE [LARGE SCALE GENOMIC DNA]</scope>
    <source>
        <strain evidence="2 3">MA9</strain>
    </source>
</reference>
<feature type="transmembrane region" description="Helical" evidence="1">
    <location>
        <begin position="225"/>
        <end position="252"/>
    </location>
</feature>
<evidence type="ECO:0000256" key="1">
    <source>
        <dbReference type="SAM" id="Phobius"/>
    </source>
</evidence>